<feature type="region of interest" description="Disordered" evidence="2">
    <location>
        <begin position="1222"/>
        <end position="1343"/>
    </location>
</feature>
<name>A0A6L2N788_TANCI</name>
<feature type="compositionally biased region" description="Basic and acidic residues" evidence="2">
    <location>
        <begin position="1279"/>
        <end position="1289"/>
    </location>
</feature>
<evidence type="ECO:0000313" key="4">
    <source>
        <dbReference type="EMBL" id="GEU80982.1"/>
    </source>
</evidence>
<sequence>MNHQTSSVPQIVYQSPQVSTQPITESPLVDSGFAVMVFSLGDDPIACLNKAMAFLTAVASLRFPSTNNQLRTSLNPRSNKFRGDSDKVIIVLVIRVMLLVLGEIMQVDRQGLLNATTVKVKDIWQGNALSLSDQGMKHDLGVPDGQDAQKIIPNNVAFQTKDIDTYDSHCDDISNAKTVLMANISNYGSDVILEKTINKEQNNESITDELERYKERVKTFKQCLNIDLSSHEKMIDSKMDDMIKEKLALKEQVDSLEQNLSKQIKEKESLLQTFTVFKNESKENKYMENKIDLEKKLKELDNIIFKVGQSAQIVYMLTKPKIFYDNIHKQALETLILEEVSRSKIYEKEKDPEAIKQKKSHKPIDYVKLNKLYEDFGKRFVPQQELSADEAFWYHMVNSSTKSSDALRVKIESFKELSKVSLVNESLKKLKLQLANFDKVLKIRTTPNARTEGVLTVFDQMNTAVQQSSVDKQCLEIAKKELLLENNRLLQQIMSQDVLTVMKSMSLNGEFVNMETKRNESCDKKPRTVKKVGSSEKAKIIESKNANHSEPNNAWGSNATDITSSSSLVMIGCPDCSLVSGLWMFETYDREPLSAPELCAVDPTLFTWKAGNGLLLRQIYVNDIIFASTNTAMYNEFANLMTTKFKMSMMRKISFFLGLQISQSPKGIFLNQSKYASKIIKKYSMFTSDSVDTPMVEKSKLDEDLQRKPVDATLYRSMIGSLIIMSSITAQQAKLDLELVPKEKRLEILKCNRRLNLGKIQKEPTFQVVLDALALTLCYSTFLITTDVLKVDIIKICPRVQGQDFDALHYDEEIMSFLREFGHTEEINSLNDIASPRLTTVLVSSEEPMKKSKKVKRSTKKSTKAPTGGVVIRENPEMPFSKNKEKKSLRDFYKTHPSGFGTVTKTAPSAAKIKPSVTNEETGVKPGVLDVTEEESFESKDESWGNDEDDSNKEQDSRNEGSDEENDSDDDNTQSDSEKGSDSEHETDENESDSETPSNDFDDETKMSDKAKGGEDEEMDYTTSQLYDDVDIRLNKPVQADDETIQKEHIPHTDAELVSLMDVHVHHEVPSKQTLTLLIVPVSVITESSSIYSTVILQSIPSFTPLPPQSTPAPPPTTEATNPLSTLLDFASVFQFNNRVTTLEKEVAKLKKDDPLKTQVTAIAAATLIEFELKKILIEKMDKSESYLAAPEHRECYEGLIKSYDLDKTLFYTYDKVHSLNRSQKDKDEDPFARLDQGLKKRKTSKDAEPTNGPKAKESQFGSSKGTKSQLKSFRKSVQSKEPKFKVTDSDMPQDQEGNLGNDDDEPMKENVSKRDWFTKPTRPQELTDPDWKDEKTPQQGPT</sequence>
<protein>
    <submittedName>
        <fullName evidence="4">Uncharacterized mitochondrial protein AtMg00810-like</fullName>
    </submittedName>
</protein>
<feature type="region of interest" description="Disordered" evidence="2">
    <location>
        <begin position="849"/>
        <end position="887"/>
    </location>
</feature>
<keyword evidence="1" id="KW-0175">Coiled coil</keyword>
<feature type="domain" description="Reverse transcriptase Ty1/copia-type" evidence="3">
    <location>
        <begin position="605"/>
        <end position="696"/>
    </location>
</feature>
<gene>
    <name evidence="4" type="ORF">Tci_052960</name>
</gene>
<proteinExistence type="predicted"/>
<dbReference type="InterPro" id="IPR013103">
    <property type="entry name" value="RVT_2"/>
</dbReference>
<feature type="compositionally biased region" description="Basic and acidic residues" evidence="2">
    <location>
        <begin position="1004"/>
        <end position="1014"/>
    </location>
</feature>
<reference evidence="4" key="1">
    <citation type="journal article" date="2019" name="Sci. Rep.">
        <title>Draft genome of Tanacetum cinerariifolium, the natural source of mosquito coil.</title>
        <authorList>
            <person name="Yamashiro T."/>
            <person name="Shiraishi A."/>
            <person name="Satake H."/>
            <person name="Nakayama K."/>
        </authorList>
    </citation>
    <scope>NUCLEOTIDE SEQUENCE</scope>
</reference>
<comment type="caution">
    <text evidence="4">The sequence shown here is derived from an EMBL/GenBank/DDBJ whole genome shotgun (WGS) entry which is preliminary data.</text>
</comment>
<feature type="compositionally biased region" description="Basic and acidic residues" evidence="2">
    <location>
        <begin position="1222"/>
        <end position="1249"/>
    </location>
</feature>
<accession>A0A6L2N788</accession>
<feature type="coiled-coil region" evidence="1">
    <location>
        <begin position="196"/>
        <end position="303"/>
    </location>
</feature>
<evidence type="ECO:0000256" key="1">
    <source>
        <dbReference type="SAM" id="Coils"/>
    </source>
</evidence>
<feature type="region of interest" description="Disordered" evidence="2">
    <location>
        <begin position="904"/>
        <end position="1020"/>
    </location>
</feature>
<feature type="compositionally biased region" description="Basic and acidic residues" evidence="2">
    <location>
        <begin position="952"/>
        <end position="961"/>
    </location>
</feature>
<feature type="compositionally biased region" description="Acidic residues" evidence="2">
    <location>
        <begin position="985"/>
        <end position="994"/>
    </location>
</feature>
<feature type="compositionally biased region" description="Basic residues" evidence="2">
    <location>
        <begin position="851"/>
        <end position="863"/>
    </location>
</feature>
<feature type="compositionally biased region" description="Polar residues" evidence="2">
    <location>
        <begin position="1260"/>
        <end position="1272"/>
    </location>
</feature>
<organism evidence="4">
    <name type="scientific">Tanacetum cinerariifolium</name>
    <name type="common">Dalmatian daisy</name>
    <name type="synonym">Chrysanthemum cinerariifolium</name>
    <dbReference type="NCBI Taxonomy" id="118510"/>
    <lineage>
        <taxon>Eukaryota</taxon>
        <taxon>Viridiplantae</taxon>
        <taxon>Streptophyta</taxon>
        <taxon>Embryophyta</taxon>
        <taxon>Tracheophyta</taxon>
        <taxon>Spermatophyta</taxon>
        <taxon>Magnoliopsida</taxon>
        <taxon>eudicotyledons</taxon>
        <taxon>Gunneridae</taxon>
        <taxon>Pentapetalae</taxon>
        <taxon>asterids</taxon>
        <taxon>campanulids</taxon>
        <taxon>Asterales</taxon>
        <taxon>Asteraceae</taxon>
        <taxon>Asteroideae</taxon>
        <taxon>Anthemideae</taxon>
        <taxon>Anthemidinae</taxon>
        <taxon>Tanacetum</taxon>
    </lineage>
</organism>
<feature type="compositionally biased region" description="Acidic residues" evidence="2">
    <location>
        <begin position="962"/>
        <end position="973"/>
    </location>
</feature>
<evidence type="ECO:0000256" key="2">
    <source>
        <dbReference type="SAM" id="MobiDB-lite"/>
    </source>
</evidence>
<dbReference type="EMBL" id="BKCJ010008184">
    <property type="protein sequence ID" value="GEU80982.1"/>
    <property type="molecule type" value="Genomic_DNA"/>
</dbReference>
<feature type="compositionally biased region" description="Basic and acidic residues" evidence="2">
    <location>
        <begin position="1308"/>
        <end position="1318"/>
    </location>
</feature>
<evidence type="ECO:0000259" key="3">
    <source>
        <dbReference type="Pfam" id="PF07727"/>
    </source>
</evidence>
<dbReference type="Pfam" id="PF07727">
    <property type="entry name" value="RVT_2"/>
    <property type="match status" value="1"/>
</dbReference>